<comment type="caution">
    <text evidence="1">The sequence shown here is derived from an EMBL/GenBank/DDBJ whole genome shotgun (WGS) entry which is preliminary data.</text>
</comment>
<evidence type="ECO:0000313" key="1">
    <source>
        <dbReference type="EMBL" id="KAJ8118418.1"/>
    </source>
</evidence>
<keyword evidence="2" id="KW-1185">Reference proteome</keyword>
<dbReference type="EMBL" id="JAPHNI010000020">
    <property type="protein sequence ID" value="KAJ8118418.1"/>
    <property type="molecule type" value="Genomic_DNA"/>
</dbReference>
<evidence type="ECO:0000313" key="2">
    <source>
        <dbReference type="Proteomes" id="UP001153331"/>
    </source>
</evidence>
<accession>A0ACC2ITD3</accession>
<protein>
    <submittedName>
        <fullName evidence="1">Uncharacterized protein</fullName>
    </submittedName>
</protein>
<name>A0ACC2ITD3_9PLEO</name>
<sequence length="527" mass="59463">MAYKERLIASILGYGSLNLTVAILILFVSYLVGNAVYQLYFSPLSRFPGPKIAAVTLWYEIYYDVFKCGRYWVEVQKMHERHGPIVRISPSELHISDPSFIDTLYTRSAPRDKHHFMTGQFGNDLNTFNTDDHYHHRIRRRALNPFFSKQRVVALQNLLWSHVEKMCKRFEEYKASKTPLSASDAFGCLTADIIIEYSMGLQQRALDDPEFAPLFTQAVKKFASMGVYAKHMPWIHTLTHALPQGWIAKASPEYGAMLAFRHMNSDRVRDVFERKMKANEGTRAVDSEGTSQLTVFDELLDSDLPPAEKDLERLSQESQLIVGAALDTTANALNATLFHLLDNPSTATKLQSELARAIPEPHAQTSLLTLEKLPYLTAVINEGLRLSHGLSCRNARLAHSPLVYKNYVIPAFTPVSMSAPFTHHDETIFPDSHAFIPERWLDSTGALGGKTPDGRPLERFLMAFGRGARQCAGINLARAEMYICIAALVRRFEMHLFQSTRRDVEFVHDLFLPGVESGSKGVTILVV</sequence>
<gene>
    <name evidence="1" type="ORF">OPT61_g611</name>
</gene>
<reference evidence="1" key="1">
    <citation type="submission" date="2022-11" db="EMBL/GenBank/DDBJ databases">
        <title>Genome Sequence of Boeremia exigua.</title>
        <authorList>
            <person name="Buettner E."/>
        </authorList>
    </citation>
    <scope>NUCLEOTIDE SEQUENCE</scope>
    <source>
        <strain evidence="1">CU02</strain>
    </source>
</reference>
<organism evidence="1 2">
    <name type="scientific">Boeremia exigua</name>
    <dbReference type="NCBI Taxonomy" id="749465"/>
    <lineage>
        <taxon>Eukaryota</taxon>
        <taxon>Fungi</taxon>
        <taxon>Dikarya</taxon>
        <taxon>Ascomycota</taxon>
        <taxon>Pezizomycotina</taxon>
        <taxon>Dothideomycetes</taxon>
        <taxon>Pleosporomycetidae</taxon>
        <taxon>Pleosporales</taxon>
        <taxon>Pleosporineae</taxon>
        <taxon>Didymellaceae</taxon>
        <taxon>Boeremia</taxon>
    </lineage>
</organism>
<dbReference type="Proteomes" id="UP001153331">
    <property type="component" value="Unassembled WGS sequence"/>
</dbReference>
<proteinExistence type="predicted"/>